<accession>A0ABS9K2H8</accession>
<proteinExistence type="predicted"/>
<evidence type="ECO:0000313" key="2">
    <source>
        <dbReference type="Proteomes" id="UP001165384"/>
    </source>
</evidence>
<protein>
    <submittedName>
        <fullName evidence="1">Uncharacterized protein</fullName>
    </submittedName>
</protein>
<reference evidence="1" key="1">
    <citation type="submission" date="2022-01" db="EMBL/GenBank/DDBJ databases">
        <authorList>
            <person name="Jo J.-H."/>
            <person name="Im W.-T."/>
        </authorList>
    </citation>
    <scope>NUCLEOTIDE SEQUENCE</scope>
    <source>
        <strain evidence="1">XY25</strain>
    </source>
</reference>
<dbReference type="Proteomes" id="UP001165384">
    <property type="component" value="Unassembled WGS sequence"/>
</dbReference>
<sequence>MQGGEDLLSQAVARKRCASCQIWSGLRQPGSTPDVVLIEVESSTGICQGGPWDGSERRARSACGHWQCWSVLSPTANEAVPG</sequence>
<organism evidence="1 2">
    <name type="scientific">Dechloromonas hankyongensis</name>
    <dbReference type="NCBI Taxonomy" id="2908002"/>
    <lineage>
        <taxon>Bacteria</taxon>
        <taxon>Pseudomonadati</taxon>
        <taxon>Pseudomonadota</taxon>
        <taxon>Betaproteobacteria</taxon>
        <taxon>Rhodocyclales</taxon>
        <taxon>Azonexaceae</taxon>
        <taxon>Dechloromonas</taxon>
    </lineage>
</organism>
<comment type="caution">
    <text evidence="1">The sequence shown here is derived from an EMBL/GenBank/DDBJ whole genome shotgun (WGS) entry which is preliminary data.</text>
</comment>
<evidence type="ECO:0000313" key="1">
    <source>
        <dbReference type="EMBL" id="MCG2577367.1"/>
    </source>
</evidence>
<dbReference type="EMBL" id="JAKLTN010000002">
    <property type="protein sequence ID" value="MCG2577367.1"/>
    <property type="molecule type" value="Genomic_DNA"/>
</dbReference>
<keyword evidence="2" id="KW-1185">Reference proteome</keyword>
<gene>
    <name evidence="1" type="ORF">LZ012_10210</name>
</gene>
<dbReference type="RefSeq" id="WP_275710370.1">
    <property type="nucleotide sequence ID" value="NZ_JAKLTN010000002.1"/>
</dbReference>
<name>A0ABS9K2H8_9RHOO</name>